<dbReference type="SMART" id="SM00345">
    <property type="entry name" value="HTH_GNTR"/>
    <property type="match status" value="1"/>
</dbReference>
<dbReference type="SUPFAM" id="SSF46785">
    <property type="entry name" value="Winged helix' DNA-binding domain"/>
    <property type="match status" value="1"/>
</dbReference>
<evidence type="ECO:0000256" key="2">
    <source>
        <dbReference type="ARBA" id="ARBA00023125"/>
    </source>
</evidence>
<dbReference type="InterPro" id="IPR000524">
    <property type="entry name" value="Tscrpt_reg_HTH_GntR"/>
</dbReference>
<evidence type="ECO:0000259" key="4">
    <source>
        <dbReference type="PROSITE" id="PS50949"/>
    </source>
</evidence>
<dbReference type="AlphaFoldDB" id="A0A5C6CYD9"/>
<keyword evidence="2" id="KW-0238">DNA-binding</keyword>
<dbReference type="PRINTS" id="PR00035">
    <property type="entry name" value="HTHGNTR"/>
</dbReference>
<accession>A0A5C6CYD9</accession>
<dbReference type="InterPro" id="IPR036388">
    <property type="entry name" value="WH-like_DNA-bd_sf"/>
</dbReference>
<organism evidence="5 6">
    <name type="scientific">Bythopirellula polymerisocia</name>
    <dbReference type="NCBI Taxonomy" id="2528003"/>
    <lineage>
        <taxon>Bacteria</taxon>
        <taxon>Pseudomonadati</taxon>
        <taxon>Planctomycetota</taxon>
        <taxon>Planctomycetia</taxon>
        <taxon>Pirellulales</taxon>
        <taxon>Lacipirellulaceae</taxon>
        <taxon>Bythopirellula</taxon>
    </lineage>
</organism>
<feature type="domain" description="HTH gntR-type" evidence="4">
    <location>
        <begin position="11"/>
        <end position="79"/>
    </location>
</feature>
<dbReference type="CDD" id="cd07377">
    <property type="entry name" value="WHTH_GntR"/>
    <property type="match status" value="1"/>
</dbReference>
<dbReference type="OrthoDB" id="9801546at2"/>
<name>A0A5C6CYD9_9BACT</name>
<dbReference type="GO" id="GO:0003677">
    <property type="term" value="F:DNA binding"/>
    <property type="evidence" value="ECO:0007669"/>
    <property type="project" value="UniProtKB-KW"/>
</dbReference>
<dbReference type="InterPro" id="IPR036390">
    <property type="entry name" value="WH_DNA-bd_sf"/>
</dbReference>
<protein>
    <submittedName>
        <fullName evidence="5">HTH-type transcriptional repressor YtrA</fullName>
    </submittedName>
</protein>
<gene>
    <name evidence="5" type="primary">ytrA_2</name>
    <name evidence="5" type="ORF">Pla144_18850</name>
</gene>
<dbReference type="Gene3D" id="1.10.10.10">
    <property type="entry name" value="Winged helix-like DNA-binding domain superfamily/Winged helix DNA-binding domain"/>
    <property type="match status" value="1"/>
</dbReference>
<reference evidence="5 6" key="1">
    <citation type="submission" date="2019-02" db="EMBL/GenBank/DDBJ databases">
        <title>Deep-cultivation of Planctomycetes and their phenomic and genomic characterization uncovers novel biology.</title>
        <authorList>
            <person name="Wiegand S."/>
            <person name="Jogler M."/>
            <person name="Boedeker C."/>
            <person name="Pinto D."/>
            <person name="Vollmers J."/>
            <person name="Rivas-Marin E."/>
            <person name="Kohn T."/>
            <person name="Peeters S.H."/>
            <person name="Heuer A."/>
            <person name="Rast P."/>
            <person name="Oberbeckmann S."/>
            <person name="Bunk B."/>
            <person name="Jeske O."/>
            <person name="Meyerdierks A."/>
            <person name="Storesund J.E."/>
            <person name="Kallscheuer N."/>
            <person name="Luecker S."/>
            <person name="Lage O.M."/>
            <person name="Pohl T."/>
            <person name="Merkel B.J."/>
            <person name="Hornburger P."/>
            <person name="Mueller R.-W."/>
            <person name="Bruemmer F."/>
            <person name="Labrenz M."/>
            <person name="Spormann A.M."/>
            <person name="Op Den Camp H."/>
            <person name="Overmann J."/>
            <person name="Amann R."/>
            <person name="Jetten M.S.M."/>
            <person name="Mascher T."/>
            <person name="Medema M.H."/>
            <person name="Devos D.P."/>
            <person name="Kaster A.-K."/>
            <person name="Ovreas L."/>
            <person name="Rohde M."/>
            <person name="Galperin M.Y."/>
            <person name="Jogler C."/>
        </authorList>
    </citation>
    <scope>NUCLEOTIDE SEQUENCE [LARGE SCALE GENOMIC DNA]</scope>
    <source>
        <strain evidence="5 6">Pla144</strain>
    </source>
</reference>
<dbReference type="EMBL" id="SJPS01000002">
    <property type="protein sequence ID" value="TWU28594.1"/>
    <property type="molecule type" value="Genomic_DNA"/>
</dbReference>
<dbReference type="PANTHER" id="PTHR38445">
    <property type="entry name" value="HTH-TYPE TRANSCRIPTIONAL REPRESSOR YTRA"/>
    <property type="match status" value="1"/>
</dbReference>
<keyword evidence="6" id="KW-1185">Reference proteome</keyword>
<evidence type="ECO:0000256" key="3">
    <source>
        <dbReference type="ARBA" id="ARBA00023163"/>
    </source>
</evidence>
<dbReference type="PROSITE" id="PS50949">
    <property type="entry name" value="HTH_GNTR"/>
    <property type="match status" value="1"/>
</dbReference>
<sequence length="141" mass="15428">MLIRVEKGSAVPISSQIAEQIAMHCAAGKLASGDRLPSVRELARELAVNQNTILRVYERLVREGLLEMRQGQGTFIAEDSTGRSLASHRKRLGEEFRQMARQGIALGLTADELHEILSKALEQVQPPVNKQPAKSKTGVSS</sequence>
<keyword evidence="1" id="KW-0805">Transcription regulation</keyword>
<dbReference type="PANTHER" id="PTHR38445:SF7">
    <property type="entry name" value="GNTR-FAMILY TRANSCRIPTIONAL REGULATOR"/>
    <property type="match status" value="1"/>
</dbReference>
<evidence type="ECO:0000313" key="5">
    <source>
        <dbReference type="EMBL" id="TWU28594.1"/>
    </source>
</evidence>
<dbReference type="Proteomes" id="UP000318437">
    <property type="component" value="Unassembled WGS sequence"/>
</dbReference>
<comment type="caution">
    <text evidence="5">The sequence shown here is derived from an EMBL/GenBank/DDBJ whole genome shotgun (WGS) entry which is preliminary data.</text>
</comment>
<dbReference type="RefSeq" id="WP_146450228.1">
    <property type="nucleotide sequence ID" value="NZ_SJPS01000002.1"/>
</dbReference>
<keyword evidence="3" id="KW-0804">Transcription</keyword>
<proteinExistence type="predicted"/>
<evidence type="ECO:0000256" key="1">
    <source>
        <dbReference type="ARBA" id="ARBA00023015"/>
    </source>
</evidence>
<dbReference type="GO" id="GO:0003700">
    <property type="term" value="F:DNA-binding transcription factor activity"/>
    <property type="evidence" value="ECO:0007669"/>
    <property type="project" value="InterPro"/>
</dbReference>
<dbReference type="Pfam" id="PF00392">
    <property type="entry name" value="GntR"/>
    <property type="match status" value="1"/>
</dbReference>
<evidence type="ECO:0000313" key="6">
    <source>
        <dbReference type="Proteomes" id="UP000318437"/>
    </source>
</evidence>